<dbReference type="Proteomes" id="UP000598467">
    <property type="component" value="Unassembled WGS sequence"/>
</dbReference>
<dbReference type="AlphaFoldDB" id="A0A926S6J1"/>
<dbReference type="NCBIfam" id="NF002690">
    <property type="entry name" value="PRK02478.1"/>
    <property type="match status" value="1"/>
</dbReference>
<organism evidence="5 6">
    <name type="scientific">Roseibium aggregatum</name>
    <dbReference type="NCBI Taxonomy" id="187304"/>
    <lineage>
        <taxon>Bacteria</taxon>
        <taxon>Pseudomonadati</taxon>
        <taxon>Pseudomonadota</taxon>
        <taxon>Alphaproteobacteria</taxon>
        <taxon>Hyphomicrobiales</taxon>
        <taxon>Stappiaceae</taxon>
        <taxon>Roseibium</taxon>
    </lineage>
</organism>
<name>A0A926S6J1_9HYPH</name>
<evidence type="ECO:0000313" key="5">
    <source>
        <dbReference type="EMBL" id="MBD1546547.1"/>
    </source>
</evidence>
<protein>
    <recommendedName>
        <fullName evidence="4">Nucleoside triphosphate pyrophosphatase</fullName>
        <ecNumber evidence="4">3.6.1.9</ecNumber>
    </recommendedName>
    <alternativeName>
        <fullName evidence="4">Nucleotide pyrophosphatase</fullName>
        <shortName evidence="4">Nucleotide PPase</shortName>
    </alternativeName>
</protein>
<reference evidence="5" key="1">
    <citation type="submission" date="2020-05" db="EMBL/GenBank/DDBJ databases">
        <title>Identification of trans-AT polyketide cluster in two marine bacteria, producers of a novel glutaramide-containing polyketide sesbanimide D and analogs.</title>
        <authorList>
            <person name="Kacar D."/>
            <person name="Rodriguez P."/>
            <person name="Canedo L."/>
            <person name="Gonzalez E."/>
            <person name="Galan B."/>
            <person name="De La Calle F."/>
            <person name="Garcia J.L."/>
        </authorList>
    </citation>
    <scope>NUCLEOTIDE SEQUENCE</scope>
    <source>
        <strain evidence="5">PHM038</strain>
    </source>
</reference>
<dbReference type="GO" id="GO:0009117">
    <property type="term" value="P:nucleotide metabolic process"/>
    <property type="evidence" value="ECO:0007669"/>
    <property type="project" value="UniProtKB-KW"/>
</dbReference>
<comment type="function">
    <text evidence="4">Nucleoside triphosphate pyrophosphatase. May have a dual role in cell division arrest and in preventing the incorporation of modified nucleotides into cellular nucleic acids.</text>
</comment>
<dbReference type="PANTHER" id="PTHR43213">
    <property type="entry name" value="BIFUNCTIONAL DTTP/UTP PYROPHOSPHATASE/METHYLTRANSFERASE PROTEIN-RELATED"/>
    <property type="match status" value="1"/>
</dbReference>
<comment type="caution">
    <text evidence="4">Lacks conserved residue(s) required for the propagation of feature annotation.</text>
</comment>
<proteinExistence type="inferred from homology"/>
<dbReference type="GO" id="GO:0005737">
    <property type="term" value="C:cytoplasm"/>
    <property type="evidence" value="ECO:0007669"/>
    <property type="project" value="UniProtKB-SubCell"/>
</dbReference>
<dbReference type="CDD" id="cd00555">
    <property type="entry name" value="Maf"/>
    <property type="match status" value="1"/>
</dbReference>
<comment type="cofactor">
    <cofactor evidence="1 4">
        <name>a divalent metal cation</name>
        <dbReference type="ChEBI" id="CHEBI:60240"/>
    </cofactor>
</comment>
<comment type="caution">
    <text evidence="5">The sequence shown here is derived from an EMBL/GenBank/DDBJ whole genome shotgun (WGS) entry which is preliminary data.</text>
</comment>
<dbReference type="HAMAP" id="MF_00528">
    <property type="entry name" value="Maf"/>
    <property type="match status" value="1"/>
</dbReference>
<comment type="catalytic activity">
    <reaction evidence="4">
        <text>a 2'-deoxyribonucleoside 5'-triphosphate + H2O = a 2'-deoxyribonucleoside 5'-phosphate + diphosphate + H(+)</text>
        <dbReference type="Rhea" id="RHEA:44644"/>
        <dbReference type="ChEBI" id="CHEBI:15377"/>
        <dbReference type="ChEBI" id="CHEBI:15378"/>
        <dbReference type="ChEBI" id="CHEBI:33019"/>
        <dbReference type="ChEBI" id="CHEBI:61560"/>
        <dbReference type="ChEBI" id="CHEBI:65317"/>
        <dbReference type="EC" id="3.6.1.9"/>
    </reaction>
</comment>
<accession>A0A926S6J1</accession>
<dbReference type="Gene3D" id="3.90.950.10">
    <property type="match status" value="1"/>
</dbReference>
<keyword evidence="4" id="KW-0963">Cytoplasm</keyword>
<evidence type="ECO:0000313" key="6">
    <source>
        <dbReference type="Proteomes" id="UP000598467"/>
    </source>
</evidence>
<evidence type="ECO:0000256" key="3">
    <source>
        <dbReference type="ARBA" id="ARBA00023080"/>
    </source>
</evidence>
<sequence>MAMALVLASGSRIRAELLENAGLSIEIDPADIDERAVEEPLLKAGFSPEDLALVLAEAKANDVSERRQGDLVIGADQILAFEGERHTKPENMEAARRQLLAFSGKTHELLSAVVISKDGEAVWRHVSIARLTMRDLSPAFVGHYLAQVGDIALSSVGAYQLEGPGVQLFEKIEGDYFTVLGLPLLPLLAELRKLNVLET</sequence>
<evidence type="ECO:0000256" key="2">
    <source>
        <dbReference type="ARBA" id="ARBA00022801"/>
    </source>
</evidence>
<evidence type="ECO:0000256" key="1">
    <source>
        <dbReference type="ARBA" id="ARBA00001968"/>
    </source>
</evidence>
<dbReference type="PANTHER" id="PTHR43213:SF5">
    <property type="entry name" value="BIFUNCTIONAL DTTP_UTP PYROPHOSPHATASE_METHYLTRANSFERASE PROTEIN-RELATED"/>
    <property type="match status" value="1"/>
</dbReference>
<dbReference type="GO" id="GO:0047429">
    <property type="term" value="F:nucleoside triphosphate diphosphatase activity"/>
    <property type="evidence" value="ECO:0007669"/>
    <property type="project" value="UniProtKB-EC"/>
</dbReference>
<keyword evidence="3 4" id="KW-0546">Nucleotide metabolism</keyword>
<dbReference type="Pfam" id="PF02545">
    <property type="entry name" value="Maf"/>
    <property type="match status" value="1"/>
</dbReference>
<gene>
    <name evidence="5" type="ORF">HK439_09755</name>
</gene>
<dbReference type="PIRSF" id="PIRSF006305">
    <property type="entry name" value="Maf"/>
    <property type="match status" value="1"/>
</dbReference>
<dbReference type="EC" id="3.6.1.9" evidence="4"/>
<dbReference type="EMBL" id="JABFCZ010000009">
    <property type="protein sequence ID" value="MBD1546547.1"/>
    <property type="molecule type" value="Genomic_DNA"/>
</dbReference>
<dbReference type="InterPro" id="IPR029001">
    <property type="entry name" value="ITPase-like_fam"/>
</dbReference>
<dbReference type="NCBIfam" id="TIGR00172">
    <property type="entry name" value="maf"/>
    <property type="match status" value="1"/>
</dbReference>
<keyword evidence="2 4" id="KW-0378">Hydrolase</keyword>
<dbReference type="RefSeq" id="WP_190291273.1">
    <property type="nucleotide sequence ID" value="NZ_JABFCZ010000009.1"/>
</dbReference>
<feature type="active site" description="Proton acceptor" evidence="4">
    <location>
        <position position="76"/>
    </location>
</feature>
<comment type="catalytic activity">
    <reaction evidence="4">
        <text>a ribonucleoside 5'-triphosphate + H2O = a ribonucleoside 5'-phosphate + diphosphate + H(+)</text>
        <dbReference type="Rhea" id="RHEA:23996"/>
        <dbReference type="ChEBI" id="CHEBI:15377"/>
        <dbReference type="ChEBI" id="CHEBI:15378"/>
        <dbReference type="ChEBI" id="CHEBI:33019"/>
        <dbReference type="ChEBI" id="CHEBI:58043"/>
        <dbReference type="ChEBI" id="CHEBI:61557"/>
        <dbReference type="EC" id="3.6.1.9"/>
    </reaction>
</comment>
<dbReference type="SUPFAM" id="SSF52972">
    <property type="entry name" value="ITPase-like"/>
    <property type="match status" value="1"/>
</dbReference>
<comment type="subcellular location">
    <subcellularLocation>
        <location evidence="4">Cytoplasm</location>
    </subcellularLocation>
</comment>
<dbReference type="InterPro" id="IPR003697">
    <property type="entry name" value="Maf-like"/>
</dbReference>
<comment type="similarity">
    <text evidence="4">Belongs to the Maf family.</text>
</comment>
<evidence type="ECO:0000256" key="4">
    <source>
        <dbReference type="HAMAP-Rule" id="MF_00528"/>
    </source>
</evidence>